<evidence type="ECO:0000313" key="2">
    <source>
        <dbReference type="EMBL" id="QLF85245.1"/>
    </source>
</evidence>
<gene>
    <name evidence="2" type="ORF">elemo79Aphanotate_51</name>
</gene>
<feature type="transmembrane region" description="Helical" evidence="1">
    <location>
        <begin position="20"/>
        <end position="42"/>
    </location>
</feature>
<dbReference type="Proteomes" id="UP000510645">
    <property type="component" value="Segment"/>
</dbReference>
<name>A0A7D5FVB9_9CAUD</name>
<dbReference type="EMBL" id="MT497017">
    <property type="protein sequence ID" value="QLF85245.1"/>
    <property type="molecule type" value="Genomic_DNA"/>
</dbReference>
<keyword evidence="3" id="KW-1185">Reference proteome</keyword>
<reference evidence="2 3" key="1">
    <citation type="submission" date="2020-05" db="EMBL/GenBank/DDBJ databases">
        <title>Genomics and ecology of novel Flavobacterium phages from the Baltic Sea.</title>
        <authorList>
            <person name="Hoetzinger M."/>
            <person name="Nilsson E."/>
            <person name="Holmfeldt K."/>
        </authorList>
    </citation>
    <scope>NUCLEOTIDE SEQUENCE [LARGE SCALE GENOMIC DNA]</scope>
</reference>
<evidence type="ECO:0000256" key="1">
    <source>
        <dbReference type="SAM" id="Phobius"/>
    </source>
</evidence>
<evidence type="ECO:0000313" key="3">
    <source>
        <dbReference type="Proteomes" id="UP000510645"/>
    </source>
</evidence>
<organism evidence="2 3">
    <name type="scientific">Flavobacterium phage vB_FspP_elemoA_7-9A</name>
    <dbReference type="NCBI Taxonomy" id="2743781"/>
    <lineage>
        <taxon>Viruses</taxon>
        <taxon>Duplodnaviria</taxon>
        <taxon>Heunggongvirae</taxon>
        <taxon>Uroviricota</taxon>
        <taxon>Caudoviricetes</taxon>
        <taxon>Elemovirus</taxon>
        <taxon>Elemovirus elemoA</taxon>
    </lineage>
</organism>
<proteinExistence type="predicted"/>
<keyword evidence="1" id="KW-0472">Membrane</keyword>
<protein>
    <submittedName>
        <fullName evidence="2">Uncharacterized protein</fullName>
    </submittedName>
</protein>
<accession>A0A7D5FVB9</accession>
<keyword evidence="1" id="KW-1133">Transmembrane helix</keyword>
<sequence length="55" mass="6814">MCTILLCVTCDQLTYNTWMLAYFTLTYFIVYMWFSLIVYYIMYKKEHCFILTLQI</sequence>
<keyword evidence="1" id="KW-0812">Transmembrane</keyword>